<dbReference type="Gene3D" id="2.30.29.30">
    <property type="entry name" value="Pleckstrin-homology domain (PH domain)/Phosphotyrosine-binding domain (PTB)"/>
    <property type="match status" value="1"/>
</dbReference>
<evidence type="ECO:0000313" key="3">
    <source>
        <dbReference type="Proteomes" id="UP001259832"/>
    </source>
</evidence>
<dbReference type="InterPro" id="IPR011993">
    <property type="entry name" value="PH-like_dom_sf"/>
</dbReference>
<gene>
    <name evidence="2" type="ORF">P3T76_015648</name>
</gene>
<name>A0AAD9FZ00_9STRA</name>
<dbReference type="Pfam" id="PF00169">
    <property type="entry name" value="PH"/>
    <property type="match status" value="1"/>
</dbReference>
<evidence type="ECO:0000313" key="2">
    <source>
        <dbReference type="EMBL" id="KAK1928859.1"/>
    </source>
</evidence>
<proteinExistence type="predicted"/>
<dbReference type="InterPro" id="IPR001849">
    <property type="entry name" value="PH_domain"/>
</dbReference>
<dbReference type="SUPFAM" id="SSF50729">
    <property type="entry name" value="PH domain-like"/>
    <property type="match status" value="1"/>
</dbReference>
<protein>
    <recommendedName>
        <fullName evidence="1">PH domain-containing protein</fullName>
    </recommendedName>
</protein>
<evidence type="ECO:0000259" key="1">
    <source>
        <dbReference type="PROSITE" id="PS50003"/>
    </source>
</evidence>
<dbReference type="Proteomes" id="UP001259832">
    <property type="component" value="Unassembled WGS sequence"/>
</dbReference>
<sequence>MELSTLQTDIVQVCARPSSSESAPRHACDGLGVVPPSLDEIPLSAQTAQAASEMHMVDGYLHRRGRHLKSWRRRYFIFEDGILVHKKNDEQSARIIHEDRVFDVMYWSGRPHGLCMKLRGDRLVFLTARSEEDAARWHDTIESFLTEQRCVVDLRRALCRGRLPSIRESVSELARAD</sequence>
<feature type="domain" description="PH" evidence="1">
    <location>
        <begin position="54"/>
        <end position="146"/>
    </location>
</feature>
<organism evidence="2 3">
    <name type="scientific">Phytophthora citrophthora</name>
    <dbReference type="NCBI Taxonomy" id="4793"/>
    <lineage>
        <taxon>Eukaryota</taxon>
        <taxon>Sar</taxon>
        <taxon>Stramenopiles</taxon>
        <taxon>Oomycota</taxon>
        <taxon>Peronosporomycetes</taxon>
        <taxon>Peronosporales</taxon>
        <taxon>Peronosporaceae</taxon>
        <taxon>Phytophthora</taxon>
    </lineage>
</organism>
<dbReference type="PROSITE" id="PS50003">
    <property type="entry name" value="PH_DOMAIN"/>
    <property type="match status" value="1"/>
</dbReference>
<reference evidence="2" key="1">
    <citation type="submission" date="2023-08" db="EMBL/GenBank/DDBJ databases">
        <title>Reference Genome Resource for the Citrus Pathogen Phytophthora citrophthora.</title>
        <authorList>
            <person name="Moller H."/>
            <person name="Coetzee B."/>
            <person name="Rose L.J."/>
            <person name="Van Niekerk J.M."/>
        </authorList>
    </citation>
    <scope>NUCLEOTIDE SEQUENCE</scope>
    <source>
        <strain evidence="2">STE-U-9442</strain>
    </source>
</reference>
<accession>A0AAD9FZ00</accession>
<comment type="caution">
    <text evidence="2">The sequence shown here is derived from an EMBL/GenBank/DDBJ whole genome shotgun (WGS) entry which is preliminary data.</text>
</comment>
<dbReference type="EMBL" id="JASMQC010000056">
    <property type="protein sequence ID" value="KAK1928859.1"/>
    <property type="molecule type" value="Genomic_DNA"/>
</dbReference>
<keyword evidence="3" id="KW-1185">Reference proteome</keyword>
<dbReference type="AlphaFoldDB" id="A0AAD9FZ00"/>